<feature type="transmembrane region" description="Helical" evidence="2">
    <location>
        <begin position="95"/>
        <end position="120"/>
    </location>
</feature>
<evidence type="ECO:0000313" key="3">
    <source>
        <dbReference type="EMBL" id="KAF4461782.1"/>
    </source>
</evidence>
<protein>
    <submittedName>
        <fullName evidence="3">Uncharacterized protein</fullName>
    </submittedName>
</protein>
<accession>A0A8H4L2K6</accession>
<evidence type="ECO:0000256" key="1">
    <source>
        <dbReference type="SAM" id="MobiDB-lite"/>
    </source>
</evidence>
<evidence type="ECO:0000313" key="4">
    <source>
        <dbReference type="Proteomes" id="UP000554235"/>
    </source>
</evidence>
<feature type="transmembrane region" description="Helical" evidence="2">
    <location>
        <begin position="26"/>
        <end position="50"/>
    </location>
</feature>
<proteinExistence type="predicted"/>
<name>A0A8H4L2K6_9HYPO</name>
<dbReference type="AlphaFoldDB" id="A0A8H4L2K6"/>
<feature type="transmembrane region" description="Helical" evidence="2">
    <location>
        <begin position="62"/>
        <end position="89"/>
    </location>
</feature>
<organism evidence="3 4">
    <name type="scientific">Fusarium albosuccineum</name>
    <dbReference type="NCBI Taxonomy" id="1237068"/>
    <lineage>
        <taxon>Eukaryota</taxon>
        <taxon>Fungi</taxon>
        <taxon>Dikarya</taxon>
        <taxon>Ascomycota</taxon>
        <taxon>Pezizomycotina</taxon>
        <taxon>Sordariomycetes</taxon>
        <taxon>Hypocreomycetidae</taxon>
        <taxon>Hypocreales</taxon>
        <taxon>Nectriaceae</taxon>
        <taxon>Fusarium</taxon>
        <taxon>Fusarium decemcellulare species complex</taxon>
    </lineage>
</organism>
<keyword evidence="2" id="KW-1133">Transmembrane helix</keyword>
<keyword evidence="2" id="KW-0472">Membrane</keyword>
<feature type="region of interest" description="Disordered" evidence="1">
    <location>
        <begin position="137"/>
        <end position="162"/>
    </location>
</feature>
<keyword evidence="2" id="KW-0812">Transmembrane</keyword>
<feature type="region of interest" description="Disordered" evidence="1">
    <location>
        <begin position="175"/>
        <end position="194"/>
    </location>
</feature>
<keyword evidence="4" id="KW-1185">Reference proteome</keyword>
<reference evidence="3 4" key="1">
    <citation type="submission" date="2020-01" db="EMBL/GenBank/DDBJ databases">
        <title>Identification and distribution of gene clusters putatively required for synthesis of sphingolipid metabolism inhibitors in phylogenetically diverse species of the filamentous fungus Fusarium.</title>
        <authorList>
            <person name="Kim H.-S."/>
            <person name="Busman M."/>
            <person name="Brown D.W."/>
            <person name="Divon H."/>
            <person name="Uhlig S."/>
            <person name="Proctor R.H."/>
        </authorList>
    </citation>
    <scope>NUCLEOTIDE SEQUENCE [LARGE SCALE GENOMIC DNA]</scope>
    <source>
        <strain evidence="3 4">NRRL 20459</strain>
    </source>
</reference>
<evidence type="ECO:0000256" key="2">
    <source>
        <dbReference type="SAM" id="Phobius"/>
    </source>
</evidence>
<gene>
    <name evidence="3" type="ORF">FALBO_11416</name>
</gene>
<dbReference type="EMBL" id="JAADYS010001656">
    <property type="protein sequence ID" value="KAF4461782.1"/>
    <property type="molecule type" value="Genomic_DNA"/>
</dbReference>
<sequence>MSESAIPASTIVATTSEPPSSTVSPFLIIFGIVSAVFRFIFSFNWSLLFSRVFQVVAFPFRLILIPLSFITNILLTLFAPAIYIFSYALAGVRSVIAFFASLEFGAAAGVGIFAGIVLAISSSVIMSYLGMQEDDTVSERPTSKQSLLLDTSSHRDSSSTEVDWQWLDSPSHRRRPAAGLLSQTIHEEDDDSEY</sequence>
<dbReference type="OrthoDB" id="4502894at2759"/>
<comment type="caution">
    <text evidence="3">The sequence shown here is derived from an EMBL/GenBank/DDBJ whole genome shotgun (WGS) entry which is preliminary data.</text>
</comment>
<dbReference type="Proteomes" id="UP000554235">
    <property type="component" value="Unassembled WGS sequence"/>
</dbReference>